<gene>
    <name evidence="14" type="primary">ctaB</name>
    <name evidence="15" type="ORF">HQ394_15360</name>
</gene>
<feature type="transmembrane region" description="Helical" evidence="14">
    <location>
        <begin position="186"/>
        <end position="209"/>
    </location>
</feature>
<feature type="transmembrane region" description="Helical" evidence="14">
    <location>
        <begin position="107"/>
        <end position="129"/>
    </location>
</feature>
<evidence type="ECO:0000256" key="5">
    <source>
        <dbReference type="ARBA" id="ARBA00022679"/>
    </source>
</evidence>
<comment type="catalytic activity">
    <reaction evidence="13 14">
        <text>heme b + (2E,6E)-farnesyl diphosphate + H2O = Fe(II)-heme o + diphosphate</text>
        <dbReference type="Rhea" id="RHEA:28070"/>
        <dbReference type="ChEBI" id="CHEBI:15377"/>
        <dbReference type="ChEBI" id="CHEBI:33019"/>
        <dbReference type="ChEBI" id="CHEBI:60344"/>
        <dbReference type="ChEBI" id="CHEBI:60530"/>
        <dbReference type="ChEBI" id="CHEBI:175763"/>
        <dbReference type="EC" id="2.5.1.141"/>
    </reaction>
</comment>
<keyword evidence="4 14" id="KW-1003">Cell membrane</keyword>
<keyword evidence="8 14" id="KW-0350">Heme biosynthesis</keyword>
<dbReference type="InterPro" id="IPR006369">
    <property type="entry name" value="Protohaem_IX_farnesylTrfase"/>
</dbReference>
<dbReference type="Gene3D" id="1.10.357.140">
    <property type="entry name" value="UbiA prenyltransferase"/>
    <property type="match status" value="1"/>
</dbReference>
<feature type="transmembrane region" description="Helical" evidence="14">
    <location>
        <begin position="161"/>
        <end position="180"/>
    </location>
</feature>
<dbReference type="PROSITE" id="PS00943">
    <property type="entry name" value="UBIA"/>
    <property type="match status" value="1"/>
</dbReference>
<dbReference type="InterPro" id="IPR000537">
    <property type="entry name" value="UbiA_prenyltransferase"/>
</dbReference>
<dbReference type="NCBIfam" id="TIGR01473">
    <property type="entry name" value="cyoE_ctaB"/>
    <property type="match status" value="1"/>
</dbReference>
<feature type="transmembrane region" description="Helical" evidence="14">
    <location>
        <begin position="135"/>
        <end position="154"/>
    </location>
</feature>
<comment type="function">
    <text evidence="14">Converts heme B (protoheme IX) to heme O by substitution of the vinyl group on carbon 2 of heme B porphyrin ring with a hydroxyethyl farnesyl side group.</text>
</comment>
<evidence type="ECO:0000256" key="1">
    <source>
        <dbReference type="ARBA" id="ARBA00004651"/>
    </source>
</evidence>
<evidence type="ECO:0000256" key="14">
    <source>
        <dbReference type="HAMAP-Rule" id="MF_00154"/>
    </source>
</evidence>
<dbReference type="InterPro" id="IPR030470">
    <property type="entry name" value="UbiA_prenylTrfase_CS"/>
</dbReference>
<comment type="pathway">
    <text evidence="2 14">Porphyrin-containing compound metabolism; heme O biosynthesis; heme O from protoheme: step 1/1.</text>
</comment>
<dbReference type="CDD" id="cd13957">
    <property type="entry name" value="PT_UbiA_Cox10"/>
    <property type="match status" value="1"/>
</dbReference>
<dbReference type="HAMAP" id="MF_00154">
    <property type="entry name" value="CyoE_CtaB"/>
    <property type="match status" value="1"/>
</dbReference>
<feature type="transmembrane region" description="Helical" evidence="14">
    <location>
        <begin position="235"/>
        <end position="252"/>
    </location>
</feature>
<dbReference type="EMBL" id="CP053923">
    <property type="protein sequence ID" value="QNT70455.1"/>
    <property type="molecule type" value="Genomic_DNA"/>
</dbReference>
<keyword evidence="7 14" id="KW-1133">Transmembrane helix</keyword>
<dbReference type="AlphaFoldDB" id="A0A7H1N419"/>
<evidence type="ECO:0000256" key="10">
    <source>
        <dbReference type="ARBA" id="ARBA00030253"/>
    </source>
</evidence>
<dbReference type="InterPro" id="IPR044878">
    <property type="entry name" value="UbiA_sf"/>
</dbReference>
<keyword evidence="6 14" id="KW-0812">Transmembrane</keyword>
<dbReference type="GO" id="GO:0008495">
    <property type="term" value="F:protoheme IX farnesyltransferase activity"/>
    <property type="evidence" value="ECO:0007669"/>
    <property type="project" value="UniProtKB-UniRule"/>
</dbReference>
<evidence type="ECO:0000256" key="13">
    <source>
        <dbReference type="ARBA" id="ARBA00047690"/>
    </source>
</evidence>
<feature type="transmembrane region" description="Helical" evidence="14">
    <location>
        <begin position="288"/>
        <end position="314"/>
    </location>
</feature>
<evidence type="ECO:0000256" key="12">
    <source>
        <dbReference type="ARBA" id="ARBA00042475"/>
    </source>
</evidence>
<evidence type="ECO:0000256" key="8">
    <source>
        <dbReference type="ARBA" id="ARBA00023133"/>
    </source>
</evidence>
<sequence>MTSRSHHVDLATNLAGPSDAAREPRFSVRDYAILLKPRVMSLVVFTGCVGMLMAPAAAPLPIVTAVAAVFLIALGAGAAGAINMWYDRDIDRVMTRTQHRPLPAGRLSPRSALVFGLSLAIASVVAMALLVNTVAATLLAVTIVYYVLIYTVWLKRRTPQNIVIGGASGALPPVIGWAAATGHVGLGAVVLFLIIFLWTPPHSWALALFRRSDYHRAGVPMMPVVAGERSTRQQMFVYSCLLVPVTLAPLLIGMSGALYGVAAAILGALFLYRALQVLRARDSEAPKALFLFSILYLFLIFACLLVDRAVALAVW</sequence>
<keyword evidence="5 14" id="KW-0808">Transferase</keyword>
<dbReference type="Pfam" id="PF01040">
    <property type="entry name" value="UbiA"/>
    <property type="match status" value="1"/>
</dbReference>
<dbReference type="RefSeq" id="WP_317628955.1">
    <property type="nucleotide sequence ID" value="NZ_CP053923.1"/>
</dbReference>
<evidence type="ECO:0000256" key="7">
    <source>
        <dbReference type="ARBA" id="ARBA00022989"/>
    </source>
</evidence>
<dbReference type="GO" id="GO:0005886">
    <property type="term" value="C:plasma membrane"/>
    <property type="evidence" value="ECO:0007669"/>
    <property type="project" value="UniProtKB-SubCell"/>
</dbReference>
<evidence type="ECO:0000256" key="2">
    <source>
        <dbReference type="ARBA" id="ARBA00004919"/>
    </source>
</evidence>
<dbReference type="NCBIfam" id="NF003349">
    <property type="entry name" value="PRK04375.1-2"/>
    <property type="match status" value="1"/>
</dbReference>
<proteinExistence type="inferred from homology"/>
<comment type="similarity">
    <text evidence="14">Belongs to the UbiA prenyltransferase family. Protoheme IX farnesyltransferase subfamily.</text>
</comment>
<dbReference type="GO" id="GO:0048034">
    <property type="term" value="P:heme O biosynthetic process"/>
    <property type="evidence" value="ECO:0007669"/>
    <property type="project" value="UniProtKB-UniRule"/>
</dbReference>
<protein>
    <recommendedName>
        <fullName evidence="11 14">Protoheme IX farnesyltransferase</fullName>
        <ecNumber evidence="3 14">2.5.1.141</ecNumber>
    </recommendedName>
    <alternativeName>
        <fullName evidence="12 14">Heme B farnesyltransferase</fullName>
    </alternativeName>
    <alternativeName>
        <fullName evidence="10 14">Heme O synthase</fullName>
    </alternativeName>
</protein>
<dbReference type="KEGG" id="dvn:HQ394_15360"/>
<dbReference type="EC" id="2.5.1.141" evidence="3 14"/>
<comment type="miscellaneous">
    <text evidence="14">Carbon 2 of the heme B porphyrin ring is defined according to the Fischer nomenclature.</text>
</comment>
<organism evidence="15 16">
    <name type="scientific">Defluviicoccus vanus</name>
    <dbReference type="NCBI Taxonomy" id="111831"/>
    <lineage>
        <taxon>Bacteria</taxon>
        <taxon>Pseudomonadati</taxon>
        <taxon>Pseudomonadota</taxon>
        <taxon>Alphaproteobacteria</taxon>
        <taxon>Rhodospirillales</taxon>
        <taxon>Rhodospirillaceae</taxon>
        <taxon>Defluviicoccus</taxon>
    </lineage>
</organism>
<evidence type="ECO:0000313" key="15">
    <source>
        <dbReference type="EMBL" id="QNT70455.1"/>
    </source>
</evidence>
<name>A0A7H1N419_9PROT</name>
<dbReference type="PANTHER" id="PTHR43448">
    <property type="entry name" value="PROTOHEME IX FARNESYLTRANSFERASE, MITOCHONDRIAL"/>
    <property type="match status" value="1"/>
</dbReference>
<accession>A0A7H1N419</accession>
<feature type="transmembrane region" description="Helical" evidence="14">
    <location>
        <begin position="39"/>
        <end position="58"/>
    </location>
</feature>
<evidence type="ECO:0000256" key="9">
    <source>
        <dbReference type="ARBA" id="ARBA00023136"/>
    </source>
</evidence>
<comment type="subcellular location">
    <subcellularLocation>
        <location evidence="1 14">Cell membrane</location>
        <topology evidence="1 14">Multi-pass membrane protein</topology>
    </subcellularLocation>
</comment>
<keyword evidence="16" id="KW-1185">Reference proteome</keyword>
<dbReference type="Proteomes" id="UP000516369">
    <property type="component" value="Chromosome"/>
</dbReference>
<keyword evidence="9 14" id="KW-0472">Membrane</keyword>
<evidence type="ECO:0000256" key="4">
    <source>
        <dbReference type="ARBA" id="ARBA00022475"/>
    </source>
</evidence>
<dbReference type="PANTHER" id="PTHR43448:SF7">
    <property type="entry name" value="4-HYDROXYBENZOATE SOLANESYLTRANSFERASE"/>
    <property type="match status" value="1"/>
</dbReference>
<evidence type="ECO:0000256" key="11">
    <source>
        <dbReference type="ARBA" id="ARBA00040810"/>
    </source>
</evidence>
<feature type="transmembrane region" description="Helical" evidence="14">
    <location>
        <begin position="258"/>
        <end position="276"/>
    </location>
</feature>
<evidence type="ECO:0000256" key="6">
    <source>
        <dbReference type="ARBA" id="ARBA00022692"/>
    </source>
</evidence>
<reference evidence="15 16" key="1">
    <citation type="submission" date="2020-05" db="EMBL/GenBank/DDBJ databases">
        <title>Complete closed genome sequence of Defluviicoccus vanus.</title>
        <authorList>
            <person name="Bessarab I."/>
            <person name="Arumugam K."/>
            <person name="Maszenan A.M."/>
            <person name="Seviour R.J."/>
            <person name="Williams R.B."/>
        </authorList>
    </citation>
    <scope>NUCLEOTIDE SEQUENCE [LARGE SCALE GENOMIC DNA]</scope>
    <source>
        <strain evidence="15 16">Ben 114</strain>
    </source>
</reference>
<feature type="transmembrane region" description="Helical" evidence="14">
    <location>
        <begin position="64"/>
        <end position="86"/>
    </location>
</feature>
<dbReference type="UniPathway" id="UPA00834">
    <property type="reaction ID" value="UER00712"/>
</dbReference>
<evidence type="ECO:0000256" key="3">
    <source>
        <dbReference type="ARBA" id="ARBA00012292"/>
    </source>
</evidence>
<evidence type="ECO:0000313" key="16">
    <source>
        <dbReference type="Proteomes" id="UP000516369"/>
    </source>
</evidence>